<dbReference type="InterPro" id="IPR029046">
    <property type="entry name" value="LolA/LolB/LppX"/>
</dbReference>
<dbReference type="Pfam" id="PF03548">
    <property type="entry name" value="LolA"/>
    <property type="match status" value="1"/>
</dbReference>
<dbReference type="CDD" id="cd16325">
    <property type="entry name" value="LolA"/>
    <property type="match status" value="1"/>
</dbReference>
<protein>
    <submittedName>
        <fullName evidence="2">Outer membrane lipoprotein carrier protein</fullName>
    </submittedName>
</protein>
<accession>A0A1M6QFU8</accession>
<dbReference type="OrthoDB" id="13937at2"/>
<name>A0A1M6QFU8_9AQUI</name>
<dbReference type="InterPro" id="IPR004564">
    <property type="entry name" value="OM_lipoprot_carrier_LolA-like"/>
</dbReference>
<reference evidence="2 3" key="1">
    <citation type="submission" date="2016-11" db="EMBL/GenBank/DDBJ databases">
        <authorList>
            <person name="Jaros S."/>
            <person name="Januszkiewicz K."/>
            <person name="Wedrychowicz H."/>
        </authorList>
    </citation>
    <scope>NUCLEOTIDE SEQUENCE [LARGE SCALE GENOMIC DNA]</scope>
    <source>
        <strain evidence="2 3">DSM 19557</strain>
    </source>
</reference>
<keyword evidence="3" id="KW-1185">Reference proteome</keyword>
<dbReference type="RefSeq" id="WP_079653414.1">
    <property type="nucleotide sequence ID" value="NZ_LT670846.1"/>
</dbReference>
<gene>
    <name evidence="2" type="ORF">SAMN05444391_0219</name>
</gene>
<dbReference type="Gene3D" id="2.50.20.10">
    <property type="entry name" value="Lipoprotein localisation LolA/LolB/LppX"/>
    <property type="match status" value="1"/>
</dbReference>
<keyword evidence="1" id="KW-0732">Signal</keyword>
<proteinExistence type="predicted"/>
<keyword evidence="2" id="KW-0449">Lipoprotein</keyword>
<organism evidence="2 3">
    <name type="scientific">Thermocrinis minervae</name>
    <dbReference type="NCBI Taxonomy" id="381751"/>
    <lineage>
        <taxon>Bacteria</taxon>
        <taxon>Pseudomonadati</taxon>
        <taxon>Aquificota</taxon>
        <taxon>Aquificia</taxon>
        <taxon>Aquificales</taxon>
        <taxon>Aquificaceae</taxon>
        <taxon>Thermocrinis</taxon>
    </lineage>
</organism>
<dbReference type="SUPFAM" id="SSF89392">
    <property type="entry name" value="Prokaryotic lipoproteins and lipoprotein localization factors"/>
    <property type="match status" value="1"/>
</dbReference>
<dbReference type="PANTHER" id="PTHR35869">
    <property type="entry name" value="OUTER-MEMBRANE LIPOPROTEIN CARRIER PROTEIN"/>
    <property type="match status" value="1"/>
</dbReference>
<dbReference type="PANTHER" id="PTHR35869:SF1">
    <property type="entry name" value="OUTER-MEMBRANE LIPOPROTEIN CARRIER PROTEIN"/>
    <property type="match status" value="1"/>
</dbReference>
<evidence type="ECO:0000313" key="2">
    <source>
        <dbReference type="EMBL" id="SHK19048.1"/>
    </source>
</evidence>
<dbReference type="AlphaFoldDB" id="A0A1M6QFU8"/>
<sequence>MMFLLILILPLLVWSDTLSNLSKKLEKVRTIRVDFIQRVQYPWSARPEISKGIIYAQKGGKFRIEYTSPQRLLIVSNGKDILIEYPGKNIRYIDNIQNNRSSVVEAIFLLSKPLEDVFKPVLESSRNGKVMLTLVPKVKDSTIERVTLELEDLDIRKMWIEAPDGTRVELEFINIKENFTPSPNLFTVWK</sequence>
<dbReference type="STRING" id="381751.SAMN05444391_0219"/>
<dbReference type="Proteomes" id="UP000189810">
    <property type="component" value="Chromosome I"/>
</dbReference>
<dbReference type="EMBL" id="LT670846">
    <property type="protein sequence ID" value="SHK19048.1"/>
    <property type="molecule type" value="Genomic_DNA"/>
</dbReference>
<evidence type="ECO:0000256" key="1">
    <source>
        <dbReference type="ARBA" id="ARBA00022729"/>
    </source>
</evidence>
<evidence type="ECO:0000313" key="3">
    <source>
        <dbReference type="Proteomes" id="UP000189810"/>
    </source>
</evidence>